<accession>A0ABN4JCC9</accession>
<dbReference type="Proteomes" id="UP000065511">
    <property type="component" value="Chromosome"/>
</dbReference>
<gene>
    <name evidence="1" type="ORF">ATZ33_17485</name>
</gene>
<sequence>MININEVESMTPYEYEIRMLACQLKRLDREFNTHMQAWATRQIKTTKGKKQEPYYKDFKQFFDYEKREKEILGLSLIDEQIDDATIDLLRNVNK</sequence>
<protein>
    <recommendedName>
        <fullName evidence="3">Phage protein</fullName>
    </recommendedName>
</protein>
<evidence type="ECO:0000313" key="2">
    <source>
        <dbReference type="Proteomes" id="UP000065511"/>
    </source>
</evidence>
<organism evidence="1 2">
    <name type="scientific">Enterococcus silesiacus</name>
    <dbReference type="NCBI Taxonomy" id="332949"/>
    <lineage>
        <taxon>Bacteria</taxon>
        <taxon>Bacillati</taxon>
        <taxon>Bacillota</taxon>
        <taxon>Bacilli</taxon>
        <taxon>Lactobacillales</taxon>
        <taxon>Enterococcaceae</taxon>
        <taxon>Enterococcus</taxon>
    </lineage>
</organism>
<evidence type="ECO:0008006" key="3">
    <source>
        <dbReference type="Google" id="ProtNLM"/>
    </source>
</evidence>
<proteinExistence type="predicted"/>
<keyword evidence="2" id="KW-1185">Reference proteome</keyword>
<dbReference type="EMBL" id="CP013614">
    <property type="protein sequence ID" value="ALS03103.1"/>
    <property type="molecule type" value="Genomic_DNA"/>
</dbReference>
<name>A0ABN4JCC9_9ENTE</name>
<reference evidence="1 2" key="1">
    <citation type="submission" date="2015-12" db="EMBL/GenBank/DDBJ databases">
        <authorList>
            <person name="Lauer A."/>
            <person name="Humrighouse B."/>
            <person name="Loparev V."/>
            <person name="Shewmaker P.L."/>
            <person name="Whitney A.M."/>
            <person name="McLaughlin R.W."/>
        </authorList>
    </citation>
    <scope>NUCLEOTIDE SEQUENCE [LARGE SCALE GENOMIC DNA]</scope>
    <source>
        <strain evidence="1 2">LMG 23085</strain>
    </source>
</reference>
<evidence type="ECO:0000313" key="1">
    <source>
        <dbReference type="EMBL" id="ALS03103.1"/>
    </source>
</evidence>